<comment type="subcellular location">
    <subcellularLocation>
        <location evidence="1 12">Golgi apparatus</location>
        <location evidence="1 12">Golgi stack membrane</location>
        <topology evidence="1 12">Single-pass type II membrane protein</topology>
    </subcellularLocation>
</comment>
<evidence type="ECO:0000256" key="3">
    <source>
        <dbReference type="ARBA" id="ARBA00008919"/>
    </source>
</evidence>
<comment type="similarity">
    <text evidence="3 12">Belongs to the glycosyltransferase 10 family.</text>
</comment>
<evidence type="ECO:0000259" key="13">
    <source>
        <dbReference type="Pfam" id="PF00852"/>
    </source>
</evidence>
<evidence type="ECO:0000256" key="2">
    <source>
        <dbReference type="ARBA" id="ARBA00004922"/>
    </source>
</evidence>
<dbReference type="Gene3D" id="3.40.50.11660">
    <property type="entry name" value="Glycosyl transferase family 10, C-terminal domain"/>
    <property type="match status" value="1"/>
</dbReference>
<dbReference type="InterPro" id="IPR001503">
    <property type="entry name" value="Glyco_trans_10"/>
</dbReference>
<dbReference type="Pfam" id="PF00852">
    <property type="entry name" value="Glyco_transf_10"/>
    <property type="match status" value="1"/>
</dbReference>
<dbReference type="Proteomes" id="UP001234178">
    <property type="component" value="Unassembled WGS sequence"/>
</dbReference>
<proteinExistence type="inferred from homology"/>
<evidence type="ECO:0000256" key="11">
    <source>
        <dbReference type="ARBA" id="ARBA00023180"/>
    </source>
</evidence>
<dbReference type="SUPFAM" id="SSF53756">
    <property type="entry name" value="UDP-Glycosyltransferase/glycogen phosphorylase"/>
    <property type="match status" value="1"/>
</dbReference>
<dbReference type="PANTHER" id="PTHR48438:SF1">
    <property type="entry name" value="ALPHA-(1,3)-FUCOSYLTRANSFERASE C-RELATED"/>
    <property type="match status" value="1"/>
</dbReference>
<evidence type="ECO:0000256" key="6">
    <source>
        <dbReference type="ARBA" id="ARBA00022692"/>
    </source>
</evidence>
<comment type="caution">
    <text evidence="15">The sequence shown here is derived from an EMBL/GenBank/DDBJ whole genome shotgun (WGS) entry which is preliminary data.</text>
</comment>
<feature type="domain" description="Fucosyltransferase N-terminal" evidence="14">
    <location>
        <begin position="29"/>
        <end position="142"/>
    </location>
</feature>
<keyword evidence="10" id="KW-0472">Membrane</keyword>
<keyword evidence="6 12" id="KW-0812">Transmembrane</keyword>
<dbReference type="Pfam" id="PF17039">
    <property type="entry name" value="Glyco_tran_10_N"/>
    <property type="match status" value="1"/>
</dbReference>
<keyword evidence="16" id="KW-1185">Reference proteome</keyword>
<dbReference type="EC" id="2.4.1.-" evidence="12"/>
<keyword evidence="5 12" id="KW-0808">Transferase</keyword>
<dbReference type="InterPro" id="IPR031481">
    <property type="entry name" value="Glyco_tran_10_N"/>
</dbReference>
<evidence type="ECO:0000256" key="9">
    <source>
        <dbReference type="ARBA" id="ARBA00023034"/>
    </source>
</evidence>
<evidence type="ECO:0000256" key="4">
    <source>
        <dbReference type="ARBA" id="ARBA00022676"/>
    </source>
</evidence>
<evidence type="ECO:0000259" key="14">
    <source>
        <dbReference type="Pfam" id="PF17039"/>
    </source>
</evidence>
<evidence type="ECO:0000256" key="10">
    <source>
        <dbReference type="ARBA" id="ARBA00023136"/>
    </source>
</evidence>
<evidence type="ECO:0000256" key="7">
    <source>
        <dbReference type="ARBA" id="ARBA00022968"/>
    </source>
</evidence>
<evidence type="ECO:0000313" key="16">
    <source>
        <dbReference type="Proteomes" id="UP001234178"/>
    </source>
</evidence>
<accession>A0ABQ9Z1J9</accession>
<reference evidence="15 16" key="1">
    <citation type="journal article" date="2023" name="Nucleic Acids Res.">
        <title>The hologenome of Daphnia magna reveals possible DNA methylation and microbiome-mediated evolution of the host genome.</title>
        <authorList>
            <person name="Chaturvedi A."/>
            <person name="Li X."/>
            <person name="Dhandapani V."/>
            <person name="Marshall H."/>
            <person name="Kissane S."/>
            <person name="Cuenca-Cambronero M."/>
            <person name="Asole G."/>
            <person name="Calvet F."/>
            <person name="Ruiz-Romero M."/>
            <person name="Marangio P."/>
            <person name="Guigo R."/>
            <person name="Rago D."/>
            <person name="Mirbahai L."/>
            <person name="Eastwood N."/>
            <person name="Colbourne J.K."/>
            <person name="Zhou J."/>
            <person name="Mallon E."/>
            <person name="Orsini L."/>
        </authorList>
    </citation>
    <scope>NUCLEOTIDE SEQUENCE [LARGE SCALE GENOMIC DNA]</scope>
    <source>
        <strain evidence="15">LRV0_1</strain>
    </source>
</reference>
<evidence type="ECO:0000313" key="15">
    <source>
        <dbReference type="EMBL" id="KAK4006699.1"/>
    </source>
</evidence>
<keyword evidence="7" id="KW-0735">Signal-anchor</keyword>
<evidence type="ECO:0000256" key="8">
    <source>
        <dbReference type="ARBA" id="ARBA00022989"/>
    </source>
</evidence>
<keyword evidence="9 12" id="KW-0333">Golgi apparatus</keyword>
<protein>
    <recommendedName>
        <fullName evidence="12">Fucosyltransferase</fullName>
        <ecNumber evidence="12">2.4.1.-</ecNumber>
    </recommendedName>
</protein>
<dbReference type="InterPro" id="IPR038577">
    <property type="entry name" value="GT10-like_C_sf"/>
</dbReference>
<evidence type="ECO:0000256" key="1">
    <source>
        <dbReference type="ARBA" id="ARBA00004447"/>
    </source>
</evidence>
<keyword evidence="8" id="KW-1133">Transmembrane helix</keyword>
<keyword evidence="4 12" id="KW-0328">Glycosyltransferase</keyword>
<dbReference type="PANTHER" id="PTHR48438">
    <property type="entry name" value="ALPHA-(1,3)-FUCOSYLTRANSFERASE C-RELATED"/>
    <property type="match status" value="1"/>
</dbReference>
<dbReference type="EMBL" id="JAOYFB010000002">
    <property type="protein sequence ID" value="KAK4006699.1"/>
    <property type="molecule type" value="Genomic_DNA"/>
</dbReference>
<feature type="domain" description="Fucosyltransferase C-terminal" evidence="13">
    <location>
        <begin position="195"/>
        <end position="365"/>
    </location>
</feature>
<evidence type="ECO:0000256" key="5">
    <source>
        <dbReference type="ARBA" id="ARBA00022679"/>
    </source>
</evidence>
<dbReference type="InterPro" id="IPR055270">
    <property type="entry name" value="Glyco_tran_10_C"/>
</dbReference>
<sequence>MPKMFPKKSWNGLHSSVTFGTKQLEEPKLKLILMWKDSERWWNGGTMMPKGTSSPLVNADCPVTECIFTSDGSLINQSDVVVFYAQTLKDFPLNRNSQQRFVFAQLESPITHDLPNILNDNRIRYGYFNWTMTYRWDSDIVHRGEYGYIVTKSNHTGIGIRARVLNSWSNQMDYTLSQTDHKVAKQVHFIENIIKKKTKLVAWFVSHCTTPIRREEYVRQLNHYVTIDIFGDCNNRKCPFDCDEMLRSHYKFYLAFENSWCHDYVTEKFYRPLIHNTVPIVLGGANYSRFAPPHSYINAKDFNSPKELAQYLLLLNRTDRLYAAYFEWKEHFDVLLVDNYGLCELCRMAHSTILPSKSYPDIKKWWLDGGRCEKNTELYF</sequence>
<evidence type="ECO:0000256" key="12">
    <source>
        <dbReference type="RuleBase" id="RU003832"/>
    </source>
</evidence>
<keyword evidence="11" id="KW-0325">Glycoprotein</keyword>
<comment type="pathway">
    <text evidence="2">Protein modification; protein glycosylation.</text>
</comment>
<organism evidence="15 16">
    <name type="scientific">Daphnia magna</name>
    <dbReference type="NCBI Taxonomy" id="35525"/>
    <lineage>
        <taxon>Eukaryota</taxon>
        <taxon>Metazoa</taxon>
        <taxon>Ecdysozoa</taxon>
        <taxon>Arthropoda</taxon>
        <taxon>Crustacea</taxon>
        <taxon>Branchiopoda</taxon>
        <taxon>Diplostraca</taxon>
        <taxon>Cladocera</taxon>
        <taxon>Anomopoda</taxon>
        <taxon>Daphniidae</taxon>
        <taxon>Daphnia</taxon>
    </lineage>
</organism>
<name>A0ABQ9Z1J9_9CRUS</name>
<gene>
    <name evidence="15" type="ORF">OUZ56_011858</name>
</gene>